<reference evidence="1" key="1">
    <citation type="journal article" date="2024" name="J. Gen. Virol.">
        <title>Novel phages of Pseudomonas syringae unveil numerous potential auxiliary metabolic genes.</title>
        <authorList>
            <person name="Feltin C."/>
            <person name="Garneau J.R."/>
            <person name="Morris C.E."/>
            <person name="Berard A."/>
            <person name="Torres-Barcelo C."/>
        </authorList>
    </citation>
    <scope>NUCLEOTIDE SEQUENCE</scope>
</reference>
<accession>A0AAU6W3T0</accession>
<evidence type="ECO:0000313" key="1">
    <source>
        <dbReference type="EMBL" id="XAI71213.1"/>
    </source>
</evidence>
<sequence length="55" mass="5650">MAKVVGAVKGAVIVSAGEKFYAVDRSGVSKPHPGNITRQAGELNTAQAATVARLR</sequence>
<gene>
    <name evidence="1" type="ORF">Cygsa01_00167</name>
</gene>
<organism evidence="1">
    <name type="scientific">Pseudomonas phage Cygsa01</name>
    <dbReference type="NCBI Taxonomy" id="3138529"/>
    <lineage>
        <taxon>Viruses</taxon>
    </lineage>
</organism>
<name>A0AAU6W3T0_9VIRU</name>
<dbReference type="EMBL" id="PP179332">
    <property type="protein sequence ID" value="XAI71213.1"/>
    <property type="molecule type" value="Genomic_DNA"/>
</dbReference>
<proteinExistence type="predicted"/>
<protein>
    <submittedName>
        <fullName evidence="1">Uncharacterized protein</fullName>
    </submittedName>
</protein>